<evidence type="ECO:0000256" key="6">
    <source>
        <dbReference type="ARBA" id="ARBA00023004"/>
    </source>
</evidence>
<dbReference type="GO" id="GO:0046872">
    <property type="term" value="F:metal ion binding"/>
    <property type="evidence" value="ECO:0007669"/>
    <property type="project" value="UniProtKB-KW"/>
</dbReference>
<evidence type="ECO:0000256" key="4">
    <source>
        <dbReference type="ARBA" id="ARBA00022837"/>
    </source>
</evidence>
<keyword evidence="12" id="KW-1185">Reference proteome</keyword>
<name>A0A813HLH7_POLGL</name>
<dbReference type="Gene3D" id="2.60.120.650">
    <property type="entry name" value="Cupin"/>
    <property type="match status" value="1"/>
</dbReference>
<dbReference type="OMA" id="REWIFWN"/>
<proteinExistence type="predicted"/>
<dbReference type="InterPro" id="IPR011992">
    <property type="entry name" value="EF-hand-dom_pair"/>
</dbReference>
<dbReference type="Proteomes" id="UP000654075">
    <property type="component" value="Unassembled WGS sequence"/>
</dbReference>
<dbReference type="PANTHER" id="PTHR12461">
    <property type="entry name" value="HYPOXIA-INDUCIBLE FACTOR 1 ALPHA INHIBITOR-RELATED"/>
    <property type="match status" value="1"/>
</dbReference>
<organism evidence="11 12">
    <name type="scientific">Polarella glacialis</name>
    <name type="common">Dinoflagellate</name>
    <dbReference type="NCBI Taxonomy" id="89957"/>
    <lineage>
        <taxon>Eukaryota</taxon>
        <taxon>Sar</taxon>
        <taxon>Alveolata</taxon>
        <taxon>Dinophyceae</taxon>
        <taxon>Suessiales</taxon>
        <taxon>Suessiaceae</taxon>
        <taxon>Polarella</taxon>
    </lineage>
</organism>
<evidence type="ECO:0000256" key="8">
    <source>
        <dbReference type="SAM" id="MobiDB-lite"/>
    </source>
</evidence>
<gene>
    <name evidence="11" type="ORF">PGLA1383_LOCUS53614</name>
</gene>
<dbReference type="PANTHER" id="PTHR12461:SF106">
    <property type="entry name" value="BIFUNCTIONAL PEPTIDASE AND ARGINYL-HYDROXYLASE JMJD5"/>
    <property type="match status" value="1"/>
</dbReference>
<dbReference type="AlphaFoldDB" id="A0A813HLH7"/>
<comment type="subcellular location">
    <subcellularLocation>
        <location evidence="2">Nucleus</location>
    </subcellularLocation>
</comment>
<dbReference type="SUPFAM" id="SSF51197">
    <property type="entry name" value="Clavaminate synthase-like"/>
    <property type="match status" value="1"/>
</dbReference>
<dbReference type="GO" id="GO:0005634">
    <property type="term" value="C:nucleus"/>
    <property type="evidence" value="ECO:0007669"/>
    <property type="project" value="UniProtKB-SubCell"/>
</dbReference>
<keyword evidence="3" id="KW-0479">Metal-binding</keyword>
<dbReference type="SUPFAM" id="SSF47473">
    <property type="entry name" value="EF-hand"/>
    <property type="match status" value="1"/>
</dbReference>
<accession>A0A813HLH7</accession>
<evidence type="ECO:0000313" key="12">
    <source>
        <dbReference type="Proteomes" id="UP000654075"/>
    </source>
</evidence>
<evidence type="ECO:0000256" key="1">
    <source>
        <dbReference type="ARBA" id="ARBA00001954"/>
    </source>
</evidence>
<evidence type="ECO:0000256" key="2">
    <source>
        <dbReference type="ARBA" id="ARBA00004123"/>
    </source>
</evidence>
<dbReference type="OrthoDB" id="430898at2759"/>
<evidence type="ECO:0000313" key="11">
    <source>
        <dbReference type="EMBL" id="CAE8638433.1"/>
    </source>
</evidence>
<feature type="domain" description="Cupin-like" evidence="10">
    <location>
        <begin position="105"/>
        <end position="364"/>
    </location>
</feature>
<sequence>MATFPGAGPLKPTLLLLALLCTVSGPMAASKAPLPKMIFSPNCAAKKLCNKPMQDREPSVHLLSSEEVSKAPKGHLKPLGHPDFDDSWAGAVDVLEDLDPETFWTKYQPKKPFILKGFAKKSPAFTKWKDDAYLKEKFGEFKAKTEPKNEDRLTDYCNQVRFGQRIECGDDIIPYTETHMKLHKFMPKFKDPAFDKYVVTQMPDAMAEDFVLPTFHSCARRDVDDSGPVGGGPWMTQMYENNVWISHNGGRNFSTSVIHYDMNNQIMCQFDGTKEWIMWDLSKEAHNIPMWSGLYNQERHEAQGSDDSPIDPERVDLLRWPEFKKARWVNASLEAGDCLYTPAFLLHYVRSYGRNVAGMSMFQREEKYDPACNGAAVGEPLPLSKYDVMWSFPEEDRSLLGWNIVKMGYPNWKRNFLIPLAKLARKSKGQKLSRKDFVKKLIEFDGNEFGKKKVKQRAQEAFKEMDPDGTGLVAAPELFRSRSLRYLLKDIAVAKEGDRGNQEEDVEVDRYDLGGNTEKRKLEL</sequence>
<protein>
    <recommendedName>
        <fullName evidence="10">Cupin-like domain-containing protein</fullName>
    </recommendedName>
</protein>
<keyword evidence="5" id="KW-0560">Oxidoreductase</keyword>
<dbReference type="InterPro" id="IPR041667">
    <property type="entry name" value="Cupin_8"/>
</dbReference>
<evidence type="ECO:0000256" key="9">
    <source>
        <dbReference type="SAM" id="SignalP"/>
    </source>
</evidence>
<feature type="chain" id="PRO_5032593844" description="Cupin-like domain-containing protein" evidence="9">
    <location>
        <begin position="30"/>
        <end position="524"/>
    </location>
</feature>
<keyword evidence="6" id="KW-0408">Iron</keyword>
<dbReference type="EMBL" id="CAJNNV010031957">
    <property type="protein sequence ID" value="CAE8638433.1"/>
    <property type="molecule type" value="Genomic_DNA"/>
</dbReference>
<dbReference type="Pfam" id="PF13621">
    <property type="entry name" value="Cupin_8"/>
    <property type="match status" value="1"/>
</dbReference>
<comment type="caution">
    <text evidence="11">The sequence shown here is derived from an EMBL/GenBank/DDBJ whole genome shotgun (WGS) entry which is preliminary data.</text>
</comment>
<evidence type="ECO:0000256" key="7">
    <source>
        <dbReference type="ARBA" id="ARBA00023242"/>
    </source>
</evidence>
<keyword evidence="9" id="KW-0732">Signal</keyword>
<evidence type="ECO:0000256" key="3">
    <source>
        <dbReference type="ARBA" id="ARBA00022723"/>
    </source>
</evidence>
<feature type="signal peptide" evidence="9">
    <location>
        <begin position="1"/>
        <end position="29"/>
    </location>
</feature>
<evidence type="ECO:0000256" key="5">
    <source>
        <dbReference type="ARBA" id="ARBA00023002"/>
    </source>
</evidence>
<dbReference type="InterPro" id="IPR018247">
    <property type="entry name" value="EF_Hand_1_Ca_BS"/>
</dbReference>
<comment type="cofactor">
    <cofactor evidence="1">
        <name>Fe(2+)</name>
        <dbReference type="ChEBI" id="CHEBI:29033"/>
    </cofactor>
</comment>
<reference evidence="11" key="1">
    <citation type="submission" date="2021-02" db="EMBL/GenBank/DDBJ databases">
        <authorList>
            <person name="Dougan E. K."/>
            <person name="Rhodes N."/>
            <person name="Thang M."/>
            <person name="Chan C."/>
        </authorList>
    </citation>
    <scope>NUCLEOTIDE SEQUENCE</scope>
</reference>
<dbReference type="Gene3D" id="1.10.238.10">
    <property type="entry name" value="EF-hand"/>
    <property type="match status" value="1"/>
</dbReference>
<keyword evidence="4" id="KW-0106">Calcium</keyword>
<keyword evidence="7" id="KW-0539">Nucleus</keyword>
<dbReference type="PROSITE" id="PS00018">
    <property type="entry name" value="EF_HAND_1"/>
    <property type="match status" value="1"/>
</dbReference>
<feature type="region of interest" description="Disordered" evidence="8">
    <location>
        <begin position="497"/>
        <end position="524"/>
    </location>
</feature>
<evidence type="ECO:0000259" key="10">
    <source>
        <dbReference type="Pfam" id="PF13621"/>
    </source>
</evidence>
<dbReference type="GO" id="GO:0016491">
    <property type="term" value="F:oxidoreductase activity"/>
    <property type="evidence" value="ECO:0007669"/>
    <property type="project" value="UniProtKB-KW"/>
</dbReference>